<dbReference type="EMBL" id="DS113320">
    <property type="protein sequence ID" value="EAY11382.1"/>
    <property type="molecule type" value="Genomic_DNA"/>
</dbReference>
<evidence type="ECO:0000313" key="2">
    <source>
        <dbReference type="Proteomes" id="UP000001542"/>
    </source>
</evidence>
<dbReference type="AlphaFoldDB" id="A2E7I9"/>
<reference evidence="1" key="2">
    <citation type="journal article" date="2007" name="Science">
        <title>Draft genome sequence of the sexually transmitted pathogen Trichomonas vaginalis.</title>
        <authorList>
            <person name="Carlton J.M."/>
            <person name="Hirt R.P."/>
            <person name="Silva J.C."/>
            <person name="Delcher A.L."/>
            <person name="Schatz M."/>
            <person name="Zhao Q."/>
            <person name="Wortman J.R."/>
            <person name="Bidwell S.L."/>
            <person name="Alsmark U.C.M."/>
            <person name="Besteiro S."/>
            <person name="Sicheritz-Ponten T."/>
            <person name="Noel C.J."/>
            <person name="Dacks J.B."/>
            <person name="Foster P.G."/>
            <person name="Simillion C."/>
            <person name="Van de Peer Y."/>
            <person name="Miranda-Saavedra D."/>
            <person name="Barton G.J."/>
            <person name="Westrop G.D."/>
            <person name="Mueller S."/>
            <person name="Dessi D."/>
            <person name="Fiori P.L."/>
            <person name="Ren Q."/>
            <person name="Paulsen I."/>
            <person name="Zhang H."/>
            <person name="Bastida-Corcuera F.D."/>
            <person name="Simoes-Barbosa A."/>
            <person name="Brown M.T."/>
            <person name="Hayes R.D."/>
            <person name="Mukherjee M."/>
            <person name="Okumura C.Y."/>
            <person name="Schneider R."/>
            <person name="Smith A.J."/>
            <person name="Vanacova S."/>
            <person name="Villalvazo M."/>
            <person name="Haas B.J."/>
            <person name="Pertea M."/>
            <person name="Feldblyum T.V."/>
            <person name="Utterback T.R."/>
            <person name="Shu C.L."/>
            <person name="Osoegawa K."/>
            <person name="de Jong P.J."/>
            <person name="Hrdy I."/>
            <person name="Horvathova L."/>
            <person name="Zubacova Z."/>
            <person name="Dolezal P."/>
            <person name="Malik S.B."/>
            <person name="Logsdon J.M. Jr."/>
            <person name="Henze K."/>
            <person name="Gupta A."/>
            <person name="Wang C.C."/>
            <person name="Dunne R.L."/>
            <person name="Upcroft J.A."/>
            <person name="Upcroft P."/>
            <person name="White O."/>
            <person name="Salzberg S.L."/>
            <person name="Tang P."/>
            <person name="Chiu C.-H."/>
            <person name="Lee Y.-S."/>
            <person name="Embley T.M."/>
            <person name="Coombs G.H."/>
            <person name="Mottram J.C."/>
            <person name="Tachezy J."/>
            <person name="Fraser-Liggett C.M."/>
            <person name="Johnson P.J."/>
        </authorList>
    </citation>
    <scope>NUCLEOTIDE SEQUENCE [LARGE SCALE GENOMIC DNA]</scope>
    <source>
        <strain evidence="1">G3</strain>
    </source>
</reference>
<gene>
    <name evidence="1" type="ORF">TVAG_379640</name>
</gene>
<dbReference type="InParanoid" id="A2E7I9"/>
<evidence type="ECO:0008006" key="3">
    <source>
        <dbReference type="Google" id="ProtNLM"/>
    </source>
</evidence>
<keyword evidence="2" id="KW-1185">Reference proteome</keyword>
<dbReference type="KEGG" id="tva:4769335"/>
<evidence type="ECO:0000313" key="1">
    <source>
        <dbReference type="EMBL" id="EAY11382.1"/>
    </source>
</evidence>
<dbReference type="RefSeq" id="XP_001323605.1">
    <property type="nucleotide sequence ID" value="XM_001323570.1"/>
</dbReference>
<organism evidence="1 2">
    <name type="scientific">Trichomonas vaginalis (strain ATCC PRA-98 / G3)</name>
    <dbReference type="NCBI Taxonomy" id="412133"/>
    <lineage>
        <taxon>Eukaryota</taxon>
        <taxon>Metamonada</taxon>
        <taxon>Parabasalia</taxon>
        <taxon>Trichomonadida</taxon>
        <taxon>Trichomonadidae</taxon>
        <taxon>Trichomonas</taxon>
    </lineage>
</organism>
<dbReference type="VEuPathDB" id="TrichDB:TVAGG3_0339730"/>
<dbReference type="Proteomes" id="UP000001542">
    <property type="component" value="Unassembled WGS sequence"/>
</dbReference>
<dbReference type="OrthoDB" id="10649509at2759"/>
<dbReference type="VEuPathDB" id="TrichDB:TVAG_379640"/>
<protein>
    <recommendedName>
        <fullName evidence="3">IQ calmodulin-binding motif family protein</fullName>
    </recommendedName>
</protein>
<sequence length="1071" mass="125361">MKRFAYARTATQSVRPVAAPPSKAVIVIPKVKTSARSGSTIKIEIPRNSSFDQFSTIQEDDKFESDDDKRELIKLGMQHLSKQIEITAPVKTSRSSKSLENKDVISGSEKSKFAQEFINNYTLSNYQDHYAYVIQSAFRLYRNKMHWRNFIKLRTKYHRRITELFFHNWRISVVNDPTIIKKEFKKLKNACNQLTFVPHGREFAAFPYFYISNQIYTPKGFNSQFLYQFVHIAYTPMKFNYFTEWQEAARKLRQERLKFAFISFSVKKNRVFGNVLTIFQNWYRFTKWKRLMQSQQPAKSKDSKHYITLNSTEVNVHWNVQEHKLNQFEKRKARAINYSKKQILSRAVKALYNQSVKRTTDQALAANSDIFRNLQLMKLAHSAWSRYMEINQHKRQMQHDILHNWYDYAYKKAKLKQTVTFYQQREKRFFLLKILNRWNKVKEIQKIKNLEEMMRIQKNSTLALQFIFILLKQGEISYQLRCWQLWIRFTRQRHKWHQFSGWSDKRKITEDLNRETICELKRISNNKMLGRIQEPETEIIPRKTCINLESTLEEVHRIDKEIQFHVNVTKHGSTQSMLDFSAVKIQCKSYVSLMRAFILFLHSKQKFDIYGTIQDQNWQPSGTETTTTAVTQNEMNLTIEEFTERVWSNAKIFKQNLQAKLARDKPIVSLIRAHIEACKLKQVLPDFRTCKDGVKLKESPENPVSEENLGILLNFEKVSQRFIDSLLKKPNRIQTNLMEEYNAANKTFSRRLRQPDVLLADLTRMKSQISFNIVSDMAAQRNHDASKIKNARIESFNKESNNEIDLSTKNSMIQLSGLFGRQASMALFDSSSKFGISSSSSAFDNFGGNGDTMFTALYLRSKIGEYTTVSELISAVSKFFSTFAQTPLHIGGNIIQYNSKTMFDGVKLETLKKRVVNKNINSFIQTLSQKELGTMAKEEVLLEFAKNCVTAIITCNRNLKETKLAEYCVEFPFIDLKDIDNESSVLSRDRLWRSIKKRFPKMDTSTSGMSLRQLSSHNSVNRLETVDQNLSVKDAYICCLTVPFILEEDALADFMRAKMMETQNGEVVTTW</sequence>
<accession>A2E7I9</accession>
<name>A2E7I9_TRIV3</name>
<reference evidence="1" key="1">
    <citation type="submission" date="2006-10" db="EMBL/GenBank/DDBJ databases">
        <authorList>
            <person name="Amadeo P."/>
            <person name="Zhao Q."/>
            <person name="Wortman J."/>
            <person name="Fraser-Liggett C."/>
            <person name="Carlton J."/>
        </authorList>
    </citation>
    <scope>NUCLEOTIDE SEQUENCE</scope>
    <source>
        <strain evidence="1">G3</strain>
    </source>
</reference>
<proteinExistence type="predicted"/>